<comment type="caution">
    <text evidence="1">The sequence shown here is derived from an EMBL/GenBank/DDBJ whole genome shotgun (WGS) entry which is preliminary data.</text>
</comment>
<accession>A0AAN7KJ41</accession>
<reference evidence="1 2" key="1">
    <citation type="journal article" date="2023" name="Hortic Res">
        <title>Pangenome of water caltrop reveals structural variations and asymmetric subgenome divergence after allopolyploidization.</title>
        <authorList>
            <person name="Zhang X."/>
            <person name="Chen Y."/>
            <person name="Wang L."/>
            <person name="Yuan Y."/>
            <person name="Fang M."/>
            <person name="Shi L."/>
            <person name="Lu R."/>
            <person name="Comes H.P."/>
            <person name="Ma Y."/>
            <person name="Chen Y."/>
            <person name="Huang G."/>
            <person name="Zhou Y."/>
            <person name="Zheng Z."/>
            <person name="Qiu Y."/>
        </authorList>
    </citation>
    <scope>NUCLEOTIDE SEQUENCE [LARGE SCALE GENOMIC DNA]</scope>
    <source>
        <tissue evidence="1">Roots</tissue>
    </source>
</reference>
<sequence length="160" mass="18586">MRRVHAVDVKTGSLPVGWRMVGGWHAVIKPRRISRLLSVEIITIFDVLEEYPRFCTRRIWPASDNWAQPLLNGTKADFRTQVWTSRPVTCRDFLVHATGHLDLHRRDILLHTRSRFEFIVIIRDKADTLPANESQDGSCLKMPLELRDPVIILPRRVTEV</sequence>
<dbReference type="AlphaFoldDB" id="A0AAN7KJ41"/>
<proteinExistence type="predicted"/>
<dbReference type="EMBL" id="JAXIOK010000005">
    <property type="protein sequence ID" value="KAK4770113.1"/>
    <property type="molecule type" value="Genomic_DNA"/>
</dbReference>
<evidence type="ECO:0000313" key="2">
    <source>
        <dbReference type="Proteomes" id="UP001345219"/>
    </source>
</evidence>
<dbReference type="Proteomes" id="UP001345219">
    <property type="component" value="Chromosome 24"/>
</dbReference>
<evidence type="ECO:0000313" key="1">
    <source>
        <dbReference type="EMBL" id="KAK4770113.1"/>
    </source>
</evidence>
<protein>
    <submittedName>
        <fullName evidence="1">Uncharacterized protein</fullName>
    </submittedName>
</protein>
<gene>
    <name evidence="1" type="ORF">SAY87_030645</name>
</gene>
<organism evidence="1 2">
    <name type="scientific">Trapa incisa</name>
    <dbReference type="NCBI Taxonomy" id="236973"/>
    <lineage>
        <taxon>Eukaryota</taxon>
        <taxon>Viridiplantae</taxon>
        <taxon>Streptophyta</taxon>
        <taxon>Embryophyta</taxon>
        <taxon>Tracheophyta</taxon>
        <taxon>Spermatophyta</taxon>
        <taxon>Magnoliopsida</taxon>
        <taxon>eudicotyledons</taxon>
        <taxon>Gunneridae</taxon>
        <taxon>Pentapetalae</taxon>
        <taxon>rosids</taxon>
        <taxon>malvids</taxon>
        <taxon>Myrtales</taxon>
        <taxon>Lythraceae</taxon>
        <taxon>Trapa</taxon>
    </lineage>
</organism>
<keyword evidence="2" id="KW-1185">Reference proteome</keyword>
<name>A0AAN7KJ41_9MYRT</name>